<comment type="caution">
    <text evidence="5">The sequence shown here is derived from an EMBL/GenBank/DDBJ whole genome shotgun (WGS) entry which is preliminary data.</text>
</comment>
<evidence type="ECO:0000313" key="5">
    <source>
        <dbReference type="EMBL" id="MDR6549100.1"/>
    </source>
</evidence>
<reference evidence="5 6" key="1">
    <citation type="submission" date="2023-07" db="EMBL/GenBank/DDBJ databases">
        <title>Sorghum-associated microbial communities from plants grown in Nebraska, USA.</title>
        <authorList>
            <person name="Schachtman D."/>
        </authorList>
    </citation>
    <scope>NUCLEOTIDE SEQUENCE [LARGE SCALE GENOMIC DNA]</scope>
    <source>
        <strain evidence="5 6">CC258</strain>
    </source>
</reference>
<evidence type="ECO:0000256" key="1">
    <source>
        <dbReference type="ARBA" id="ARBA00023015"/>
    </source>
</evidence>
<dbReference type="SUPFAM" id="SSF46689">
    <property type="entry name" value="Homeodomain-like"/>
    <property type="match status" value="2"/>
</dbReference>
<dbReference type="InterPro" id="IPR003313">
    <property type="entry name" value="AraC-bd"/>
</dbReference>
<sequence>MNVDLEAYDKERVDYSNPNLRLKIWEIHHPAIRSDLYGPWHYHEEVEWILILQGSMTMETTQRAYKLEAGDVVLFGSNEIHRSHKHMEQELTYLVCHVDMAAFMDQTLMPYFAAWTGRSANLTRLNSLFSKYPQCRTDISQLLNDLLEDMTTKQRGYELSVNATLKRLLYVLVKYDDEHVIVPMDPQFALKLSPALDYIEQLLEDKCQLEDVSSKLNYNSSYFAKMFKKAMGITFTEYVQLRRMKRAEQLLLTESSSITEISAKVGFVSPAQFYQLFRRHYGCSPKKYMSRRNFFVGG</sequence>
<dbReference type="PROSITE" id="PS00041">
    <property type="entry name" value="HTH_ARAC_FAMILY_1"/>
    <property type="match status" value="1"/>
</dbReference>
<dbReference type="Pfam" id="PF02311">
    <property type="entry name" value="AraC_binding"/>
    <property type="match status" value="1"/>
</dbReference>
<keyword evidence="6" id="KW-1185">Reference proteome</keyword>
<evidence type="ECO:0000256" key="2">
    <source>
        <dbReference type="ARBA" id="ARBA00023125"/>
    </source>
</evidence>
<dbReference type="SMART" id="SM00342">
    <property type="entry name" value="HTH_ARAC"/>
    <property type="match status" value="1"/>
</dbReference>
<dbReference type="RefSeq" id="WP_310222804.1">
    <property type="nucleotide sequence ID" value="NZ_JAVDSB010000001.1"/>
</dbReference>
<evidence type="ECO:0000259" key="4">
    <source>
        <dbReference type="PROSITE" id="PS01124"/>
    </source>
</evidence>
<dbReference type="InterPro" id="IPR018060">
    <property type="entry name" value="HTH_AraC"/>
</dbReference>
<dbReference type="CDD" id="cd02208">
    <property type="entry name" value="cupin_RmlC-like"/>
    <property type="match status" value="1"/>
</dbReference>
<proteinExistence type="predicted"/>
<gene>
    <name evidence="5" type="ORF">J2736_000283</name>
</gene>
<dbReference type="Gene3D" id="1.10.10.60">
    <property type="entry name" value="Homeodomain-like"/>
    <property type="match status" value="2"/>
</dbReference>
<dbReference type="InterPro" id="IPR018062">
    <property type="entry name" value="HTH_AraC-typ_CS"/>
</dbReference>
<dbReference type="SUPFAM" id="SSF51215">
    <property type="entry name" value="Regulatory protein AraC"/>
    <property type="match status" value="1"/>
</dbReference>
<protein>
    <submittedName>
        <fullName evidence="5">AraC-like DNA-binding protein/mannose-6-phosphate isomerase-like protein (Cupin superfamily)</fullName>
    </submittedName>
</protein>
<dbReference type="Proteomes" id="UP001267290">
    <property type="component" value="Unassembled WGS sequence"/>
</dbReference>
<organism evidence="5 6">
    <name type="scientific">Paenibacillus qinlingensis</name>
    <dbReference type="NCBI Taxonomy" id="1837343"/>
    <lineage>
        <taxon>Bacteria</taxon>
        <taxon>Bacillati</taxon>
        <taxon>Bacillota</taxon>
        <taxon>Bacilli</taxon>
        <taxon>Bacillales</taxon>
        <taxon>Paenibacillaceae</taxon>
        <taxon>Paenibacillus</taxon>
    </lineage>
</organism>
<dbReference type="Pfam" id="PF12833">
    <property type="entry name" value="HTH_18"/>
    <property type="match status" value="1"/>
</dbReference>
<dbReference type="EMBL" id="JAVDSB010000001">
    <property type="protein sequence ID" value="MDR6549100.1"/>
    <property type="molecule type" value="Genomic_DNA"/>
</dbReference>
<dbReference type="PANTHER" id="PTHR43280:SF2">
    <property type="entry name" value="HTH-TYPE TRANSCRIPTIONAL REGULATOR EXSA"/>
    <property type="match status" value="1"/>
</dbReference>
<keyword evidence="1" id="KW-0805">Transcription regulation</keyword>
<dbReference type="InterPro" id="IPR014710">
    <property type="entry name" value="RmlC-like_jellyroll"/>
</dbReference>
<evidence type="ECO:0000256" key="3">
    <source>
        <dbReference type="ARBA" id="ARBA00023163"/>
    </source>
</evidence>
<dbReference type="InterPro" id="IPR009057">
    <property type="entry name" value="Homeodomain-like_sf"/>
</dbReference>
<name>A0ABU1NNQ6_9BACL</name>
<dbReference type="Gene3D" id="2.60.120.10">
    <property type="entry name" value="Jelly Rolls"/>
    <property type="match status" value="1"/>
</dbReference>
<dbReference type="PANTHER" id="PTHR43280">
    <property type="entry name" value="ARAC-FAMILY TRANSCRIPTIONAL REGULATOR"/>
    <property type="match status" value="1"/>
</dbReference>
<keyword evidence="3" id="KW-0804">Transcription</keyword>
<evidence type="ECO:0000313" key="6">
    <source>
        <dbReference type="Proteomes" id="UP001267290"/>
    </source>
</evidence>
<dbReference type="InterPro" id="IPR037923">
    <property type="entry name" value="HTH-like"/>
</dbReference>
<accession>A0ABU1NNQ6</accession>
<keyword evidence="2" id="KW-0238">DNA-binding</keyword>
<dbReference type="PRINTS" id="PR00032">
    <property type="entry name" value="HTHARAC"/>
</dbReference>
<dbReference type="PROSITE" id="PS01124">
    <property type="entry name" value="HTH_ARAC_FAMILY_2"/>
    <property type="match status" value="1"/>
</dbReference>
<feature type="domain" description="HTH araC/xylS-type" evidence="4">
    <location>
        <begin position="193"/>
        <end position="291"/>
    </location>
</feature>
<dbReference type="InterPro" id="IPR020449">
    <property type="entry name" value="Tscrpt_reg_AraC-type_HTH"/>
</dbReference>